<evidence type="ECO:0000313" key="3">
    <source>
        <dbReference type="EMBL" id="CAF5211356.1"/>
    </source>
</evidence>
<feature type="compositionally biased region" description="Low complexity" evidence="1">
    <location>
        <begin position="14"/>
        <end position="27"/>
    </location>
</feature>
<evidence type="ECO:0000313" key="2">
    <source>
        <dbReference type="EMBL" id="CAF5137973.1"/>
    </source>
</evidence>
<sequence length="190" mass="20256">SVAQNGSGQDAATRVIPRPSRSIGRRPTGMSAARIMSPIQISAGTNPGLVPGEVRMAFQNPMGAMPRMVFNANPRPTFPMRPPTPLTANNGGMQQSMRFNLGTLPYTFMQMGPEGITLNQVSASVVADVQTANSSSQQQSSTNRPTLNNMPQGATHVISSGPIQINGNQLDSNLATEIAQHMSNSFQRSY</sequence>
<protein>
    <submittedName>
        <fullName evidence="2">Uncharacterized protein</fullName>
    </submittedName>
</protein>
<feature type="compositionally biased region" description="Polar residues" evidence="1">
    <location>
        <begin position="1"/>
        <end position="10"/>
    </location>
</feature>
<gene>
    <name evidence="2" type="ORF">BYL167_LOCUS69658</name>
    <name evidence="3" type="ORF">GIL414_LOCUS79904</name>
</gene>
<accession>A0A8S3FQ83</accession>
<dbReference type="EMBL" id="CAJOBH010250871">
    <property type="protein sequence ID" value="CAF5137973.1"/>
    <property type="molecule type" value="Genomic_DNA"/>
</dbReference>
<evidence type="ECO:0000256" key="1">
    <source>
        <dbReference type="SAM" id="MobiDB-lite"/>
    </source>
</evidence>
<feature type="compositionally biased region" description="Polar residues" evidence="1">
    <location>
        <begin position="142"/>
        <end position="163"/>
    </location>
</feature>
<evidence type="ECO:0000313" key="4">
    <source>
        <dbReference type="Proteomes" id="UP000681967"/>
    </source>
</evidence>
<proteinExistence type="predicted"/>
<dbReference type="Proteomes" id="UP000681720">
    <property type="component" value="Unassembled WGS sequence"/>
</dbReference>
<organism evidence="2 4">
    <name type="scientific">Rotaria magnacalcarata</name>
    <dbReference type="NCBI Taxonomy" id="392030"/>
    <lineage>
        <taxon>Eukaryota</taxon>
        <taxon>Metazoa</taxon>
        <taxon>Spiralia</taxon>
        <taxon>Gnathifera</taxon>
        <taxon>Rotifera</taxon>
        <taxon>Eurotatoria</taxon>
        <taxon>Bdelloidea</taxon>
        <taxon>Philodinida</taxon>
        <taxon>Philodinidae</taxon>
        <taxon>Rotaria</taxon>
    </lineage>
</organism>
<feature type="region of interest" description="Disordered" evidence="1">
    <location>
        <begin position="130"/>
        <end position="163"/>
    </location>
</feature>
<dbReference type="Proteomes" id="UP000681967">
    <property type="component" value="Unassembled WGS sequence"/>
</dbReference>
<reference evidence="2" key="1">
    <citation type="submission" date="2021-02" db="EMBL/GenBank/DDBJ databases">
        <authorList>
            <person name="Nowell W R."/>
        </authorList>
    </citation>
    <scope>NUCLEOTIDE SEQUENCE</scope>
</reference>
<comment type="caution">
    <text evidence="2">The sequence shown here is derived from an EMBL/GenBank/DDBJ whole genome shotgun (WGS) entry which is preliminary data.</text>
</comment>
<feature type="non-terminal residue" evidence="2">
    <location>
        <position position="190"/>
    </location>
</feature>
<dbReference type="EMBL" id="CAJOBJ010353540">
    <property type="protein sequence ID" value="CAF5211356.1"/>
    <property type="molecule type" value="Genomic_DNA"/>
</dbReference>
<feature type="region of interest" description="Disordered" evidence="1">
    <location>
        <begin position="1"/>
        <end position="29"/>
    </location>
</feature>
<dbReference type="AlphaFoldDB" id="A0A8S3FQ83"/>
<name>A0A8S3FQ83_9BILA</name>